<feature type="domain" description="AMP-binding enzyme C-terminal" evidence="1">
    <location>
        <begin position="1"/>
        <end position="79"/>
    </location>
</feature>
<dbReference type="PANTHER" id="PTHR43347:SF3">
    <property type="entry name" value="ACYL-COA SYNTHETASE SHORT-CHAIN FAMILY MEMBER 3, MITOCHONDRIAL"/>
    <property type="match status" value="1"/>
</dbReference>
<dbReference type="Gene3D" id="3.30.300.30">
    <property type="match status" value="1"/>
</dbReference>
<evidence type="ECO:0000313" key="3">
    <source>
        <dbReference type="Proteomes" id="UP001073227"/>
    </source>
</evidence>
<comment type="caution">
    <text evidence="2">The sequence shown here is derived from an EMBL/GenBank/DDBJ whole genome shotgun (WGS) entry which is preliminary data.</text>
</comment>
<evidence type="ECO:0000313" key="2">
    <source>
        <dbReference type="EMBL" id="MCY0149044.1"/>
    </source>
</evidence>
<dbReference type="InterPro" id="IPR045851">
    <property type="entry name" value="AMP-bd_C_sf"/>
</dbReference>
<reference evidence="2" key="1">
    <citation type="submission" date="2022-10" db="EMBL/GenBank/DDBJ databases">
        <title>Hoeflea sp. G2-23, isolated from marine algae.</title>
        <authorList>
            <person name="Kristyanto S."/>
            <person name="Kim J.M."/>
            <person name="Jeon C.O."/>
        </authorList>
    </citation>
    <scope>NUCLEOTIDE SEQUENCE</scope>
    <source>
        <strain evidence="2">G2-23</strain>
    </source>
</reference>
<keyword evidence="3" id="KW-1185">Reference proteome</keyword>
<dbReference type="EMBL" id="JAOVZR010000001">
    <property type="protein sequence ID" value="MCY0149044.1"/>
    <property type="molecule type" value="Genomic_DNA"/>
</dbReference>
<dbReference type="InterPro" id="IPR025110">
    <property type="entry name" value="AMP-bd_C"/>
</dbReference>
<gene>
    <name evidence="2" type="ORF">OEG84_15350</name>
</gene>
<accession>A0ABT3ZCK9</accession>
<dbReference type="Pfam" id="PF13193">
    <property type="entry name" value="AMP-binding_C"/>
    <property type="match status" value="1"/>
</dbReference>
<proteinExistence type="predicted"/>
<sequence>MEEAVSGHPDVAECAVIGIADAMKGQIPAGFIVINSDVERSDEEIEREVVKLVRDKIGPVAAFKMVMVVKRLPKTRSGKILRATMQKIADGESWKMPATIDDAGVLEEITEVLTKRGIAKIGD</sequence>
<evidence type="ECO:0000259" key="1">
    <source>
        <dbReference type="Pfam" id="PF13193"/>
    </source>
</evidence>
<protein>
    <recommendedName>
        <fullName evidence="1">AMP-binding enzyme C-terminal domain-containing protein</fullName>
    </recommendedName>
</protein>
<dbReference type="PANTHER" id="PTHR43347">
    <property type="entry name" value="ACYL-COA SYNTHETASE"/>
    <property type="match status" value="1"/>
</dbReference>
<name>A0ABT3ZCK9_9HYPH</name>
<dbReference type="Proteomes" id="UP001073227">
    <property type="component" value="Unassembled WGS sequence"/>
</dbReference>
<dbReference type="SUPFAM" id="SSF56801">
    <property type="entry name" value="Acetyl-CoA synthetase-like"/>
    <property type="match status" value="1"/>
</dbReference>
<organism evidence="2 3">
    <name type="scientific">Hoeflea algicola</name>
    <dbReference type="NCBI Taxonomy" id="2983763"/>
    <lineage>
        <taxon>Bacteria</taxon>
        <taxon>Pseudomonadati</taxon>
        <taxon>Pseudomonadota</taxon>
        <taxon>Alphaproteobacteria</taxon>
        <taxon>Hyphomicrobiales</taxon>
        <taxon>Rhizobiaceae</taxon>
        <taxon>Hoeflea</taxon>
    </lineage>
</organism>